<sequence>MIQVEFTLEGIDALEYERYHHPDPRVQKRMEILYLKSQGTPHNQIKELCHISGATLATYLKLYRDGGIEALKQFNYKGSRSKLEAHTSMLENWFREHPPRTSAEAQKEIERLTGIRRSQTQIREFMKRIGMKIHRTRAIPRKSSNGN</sequence>
<reference evidence="1" key="1">
    <citation type="submission" date="2019-02" db="EMBL/GenBank/DDBJ databases">
        <authorList>
            <person name="Gruber-Vodicka R. H."/>
            <person name="Seah K. B. B."/>
        </authorList>
    </citation>
    <scope>NUCLEOTIDE SEQUENCE</scope>
    <source>
        <strain evidence="2">BECK_BZ163</strain>
        <strain evidence="3">BECK_BZ164</strain>
        <strain evidence="1">BECK_BZ165</strain>
    </source>
</reference>
<evidence type="ECO:0000313" key="3">
    <source>
        <dbReference type="EMBL" id="VFK06764.1"/>
    </source>
</evidence>
<dbReference type="EMBL" id="CAADFA010000025">
    <property type="protein sequence ID" value="VFJ45464.1"/>
    <property type="molecule type" value="Genomic_DNA"/>
</dbReference>
<evidence type="ECO:0000313" key="2">
    <source>
        <dbReference type="EMBL" id="VFJ49062.1"/>
    </source>
</evidence>
<name>A0A450S1E1_9GAMM</name>
<proteinExistence type="predicted"/>
<accession>A0A450S1E1</accession>
<evidence type="ECO:0000313" key="1">
    <source>
        <dbReference type="EMBL" id="VFJ45464.1"/>
    </source>
</evidence>
<organism evidence="1">
    <name type="scientific">Candidatus Kentrum sp. FM</name>
    <dbReference type="NCBI Taxonomy" id="2126340"/>
    <lineage>
        <taxon>Bacteria</taxon>
        <taxon>Pseudomonadati</taxon>
        <taxon>Pseudomonadota</taxon>
        <taxon>Gammaproteobacteria</taxon>
        <taxon>Candidatus Kentrum</taxon>
    </lineage>
</organism>
<keyword evidence="1" id="KW-0238">DNA-binding</keyword>
<gene>
    <name evidence="2" type="ORF">BECKFM1743A_GA0114220_100665</name>
    <name evidence="3" type="ORF">BECKFM1743B_GA0114221_100246</name>
    <name evidence="1" type="ORF">BECKFM1743C_GA0114222_100256</name>
</gene>
<dbReference type="AlphaFoldDB" id="A0A450S1E1"/>
<dbReference type="EMBL" id="CAADFL010000024">
    <property type="protein sequence ID" value="VFK06764.1"/>
    <property type="molecule type" value="Genomic_DNA"/>
</dbReference>
<dbReference type="EMBL" id="CAADEZ010000066">
    <property type="protein sequence ID" value="VFJ49062.1"/>
    <property type="molecule type" value="Genomic_DNA"/>
</dbReference>
<dbReference type="Pfam" id="PF13384">
    <property type="entry name" value="HTH_23"/>
    <property type="match status" value="1"/>
</dbReference>
<keyword evidence="1" id="KW-0371">Homeobox</keyword>
<dbReference type="SUPFAM" id="SSF46689">
    <property type="entry name" value="Homeodomain-like"/>
    <property type="match status" value="1"/>
</dbReference>
<dbReference type="GO" id="GO:0003677">
    <property type="term" value="F:DNA binding"/>
    <property type="evidence" value="ECO:0007669"/>
    <property type="project" value="UniProtKB-KW"/>
</dbReference>
<protein>
    <submittedName>
        <fullName evidence="1">Homeodomain-like domain-containing protein</fullName>
    </submittedName>
</protein>
<dbReference type="InterPro" id="IPR009057">
    <property type="entry name" value="Homeodomain-like_sf"/>
</dbReference>